<gene>
    <name evidence="3" type="ORF">J2W39_000140</name>
</gene>
<dbReference type="SUPFAM" id="SSF53850">
    <property type="entry name" value="Periplasmic binding protein-like II"/>
    <property type="match status" value="1"/>
</dbReference>
<dbReference type="PANTHER" id="PTHR42928:SF5">
    <property type="entry name" value="BLR1237 PROTEIN"/>
    <property type="match status" value="1"/>
</dbReference>
<dbReference type="PIRSF" id="PIRSF017082">
    <property type="entry name" value="YflP"/>
    <property type="match status" value="1"/>
</dbReference>
<comment type="caution">
    <text evidence="3">The sequence shown here is derived from an EMBL/GenBank/DDBJ whole genome shotgun (WGS) entry which is preliminary data.</text>
</comment>
<reference evidence="3" key="1">
    <citation type="submission" date="2023-07" db="EMBL/GenBank/DDBJ databases">
        <title>Sorghum-associated microbial communities from plants grown in Nebraska, USA.</title>
        <authorList>
            <person name="Schachtman D."/>
        </authorList>
    </citation>
    <scope>NUCLEOTIDE SEQUENCE</scope>
    <source>
        <strain evidence="3">DS3315</strain>
    </source>
</reference>
<evidence type="ECO:0000313" key="4">
    <source>
        <dbReference type="Proteomes" id="UP001224845"/>
    </source>
</evidence>
<feature type="signal peptide" evidence="2">
    <location>
        <begin position="1"/>
        <end position="22"/>
    </location>
</feature>
<comment type="similarity">
    <text evidence="1">Belongs to the UPF0065 (bug) family.</text>
</comment>
<name>A0AAW8E9W9_VARPD</name>
<dbReference type="Pfam" id="PF03401">
    <property type="entry name" value="TctC"/>
    <property type="match status" value="1"/>
</dbReference>
<dbReference type="AlphaFoldDB" id="A0AAW8E9W9"/>
<dbReference type="Proteomes" id="UP001224845">
    <property type="component" value="Unassembled WGS sequence"/>
</dbReference>
<dbReference type="Gene3D" id="3.40.190.10">
    <property type="entry name" value="Periplasmic binding protein-like II"/>
    <property type="match status" value="1"/>
</dbReference>
<evidence type="ECO:0000256" key="1">
    <source>
        <dbReference type="ARBA" id="ARBA00006987"/>
    </source>
</evidence>
<feature type="chain" id="PRO_5043824167" evidence="2">
    <location>
        <begin position="23"/>
        <end position="322"/>
    </location>
</feature>
<dbReference type="RefSeq" id="WP_307591544.1">
    <property type="nucleotide sequence ID" value="NZ_JAUSRV010000001.1"/>
</dbReference>
<evidence type="ECO:0000313" key="3">
    <source>
        <dbReference type="EMBL" id="MDP9968917.1"/>
    </source>
</evidence>
<keyword evidence="2" id="KW-0732">Signal</keyword>
<dbReference type="Gene3D" id="3.40.190.150">
    <property type="entry name" value="Bordetella uptake gene, domain 1"/>
    <property type="match status" value="1"/>
</dbReference>
<accession>A0AAW8E9W9</accession>
<dbReference type="InterPro" id="IPR042100">
    <property type="entry name" value="Bug_dom1"/>
</dbReference>
<dbReference type="InterPro" id="IPR005064">
    <property type="entry name" value="BUG"/>
</dbReference>
<protein>
    <submittedName>
        <fullName evidence="3">Tripartite-type tricarboxylate transporter receptor subunit TctC</fullName>
    </submittedName>
</protein>
<dbReference type="CDD" id="cd07012">
    <property type="entry name" value="PBP2_Bug_TTT"/>
    <property type="match status" value="1"/>
</dbReference>
<keyword evidence="3" id="KW-0675">Receptor</keyword>
<organism evidence="3 4">
    <name type="scientific">Variovorax paradoxus</name>
    <dbReference type="NCBI Taxonomy" id="34073"/>
    <lineage>
        <taxon>Bacteria</taxon>
        <taxon>Pseudomonadati</taxon>
        <taxon>Pseudomonadota</taxon>
        <taxon>Betaproteobacteria</taxon>
        <taxon>Burkholderiales</taxon>
        <taxon>Comamonadaceae</taxon>
        <taxon>Variovorax</taxon>
    </lineage>
</organism>
<evidence type="ECO:0000256" key="2">
    <source>
        <dbReference type="SAM" id="SignalP"/>
    </source>
</evidence>
<dbReference type="EMBL" id="JAUSRV010000001">
    <property type="protein sequence ID" value="MDP9968917.1"/>
    <property type="molecule type" value="Genomic_DNA"/>
</dbReference>
<proteinExistence type="inferred from homology"/>
<sequence length="322" mass="33846">MLSHRHLAVAAACLLLAVSAAAQTYPARPVRIVVPYAPGGSTDLIARLVAEPLGRALGQAVVIDNKGGAGGMLGTAEVARAAPDGYTLGVGTVSTMVIFPALHPKPGYTIDQFVPVTNIGVMPNVIAVNPKFPAKDLKEFIAVLKANPDKYTFATSGKGSINHMLGESFQAGAGVKITHVPYRGSGPAMQDVVAGQVDILIDQLPSSKNFIDTGKLRLMGVISPKRVAEYPNVMTMEEVGIKGFNDQAWYGVVAPAKTPPAVLATLSQAMNKVMAMPEVRARLEKAGATPFGNSSAEYSVQIGSEIEAMRTLAKVRNISLEE</sequence>
<dbReference type="PANTHER" id="PTHR42928">
    <property type="entry name" value="TRICARBOXYLATE-BINDING PROTEIN"/>
    <property type="match status" value="1"/>
</dbReference>